<dbReference type="Gene3D" id="3.40.50.2000">
    <property type="entry name" value="Glycogen Phosphorylase B"/>
    <property type="match status" value="1"/>
</dbReference>
<evidence type="ECO:0000256" key="2">
    <source>
        <dbReference type="PIRSR" id="PIRSR620023-2"/>
    </source>
</evidence>
<dbReference type="AlphaFoldDB" id="A0A9X2BGU8"/>
<evidence type="ECO:0000313" key="3">
    <source>
        <dbReference type="EMBL" id="MCK6263256.1"/>
    </source>
</evidence>
<comment type="caution">
    <text evidence="3">The sequence shown here is derived from an EMBL/GenBank/DDBJ whole genome shotgun (WGS) entry which is preliminary data.</text>
</comment>
<sequence>MNVVFRVDAAPQLGGGHLSRCLTFASALKNKGARCLFVLRDHSGTLGEYVTRAGFELILLPRTPGYEVDADCYSTWIGSPWDIDSEQTYKAINDIIPSGIDWVIVDHYGLDEKWERYFYTKGIKVGVIDDLVNRPHISDFLLDQTCGRGKYEYQELVQPDTVLYVGEQYCLLRKEFFEARNRAIEKRMSFRKTQKLLVSFGSTDPKGHTLLALEGLSYFATSRDVEVVILIGSACPHLDKIEHLAELLNYKVTIHVDCDRVAELIVDSDLAIGAAGSSTWERCFLGLPTLLVKTADNQTDVVNKVISSGASVGYFQPLEDEQALGSALIELETRYVEVSGLALSLNIGNNVEVVTSTLLGE</sequence>
<evidence type="ECO:0000256" key="1">
    <source>
        <dbReference type="PIRSR" id="PIRSR620023-1"/>
    </source>
</evidence>
<feature type="binding site" evidence="2">
    <location>
        <position position="173"/>
    </location>
    <ligand>
        <name>substrate</name>
    </ligand>
</feature>
<gene>
    <name evidence="3" type="primary">pseG</name>
    <name evidence="3" type="ORF">KP803_08195</name>
</gene>
<accession>A0A9X2BGU8</accession>
<evidence type="ECO:0000313" key="4">
    <source>
        <dbReference type="Proteomes" id="UP001139559"/>
    </source>
</evidence>
<proteinExistence type="predicted"/>
<dbReference type="EMBL" id="JAJHVV010000004">
    <property type="protein sequence ID" value="MCK6263256.1"/>
    <property type="molecule type" value="Genomic_DNA"/>
</dbReference>
<feature type="binding site" evidence="2">
    <location>
        <position position="281"/>
    </location>
    <ligand>
        <name>substrate</name>
    </ligand>
</feature>
<feature type="active site" description="Proton acceptor" evidence="1">
    <location>
        <position position="17"/>
    </location>
</feature>
<dbReference type="RefSeq" id="WP_248008343.1">
    <property type="nucleotide sequence ID" value="NZ_JAJHVV010000004.1"/>
</dbReference>
<dbReference type="NCBIfam" id="TIGR03590">
    <property type="entry name" value="PseG"/>
    <property type="match status" value="1"/>
</dbReference>
<reference evidence="3" key="1">
    <citation type="submission" date="2021-11" db="EMBL/GenBank/DDBJ databases">
        <title>Vibrio ZSDE26 sp. nov. and Vibrio ZSDZ34 sp. nov., isolated from coastal seawater in Qingdao.</title>
        <authorList>
            <person name="Zhang P."/>
        </authorList>
    </citation>
    <scope>NUCLEOTIDE SEQUENCE</scope>
    <source>
        <strain evidence="3">ZSDE26</strain>
    </source>
</reference>
<dbReference type="SUPFAM" id="SSF53756">
    <property type="entry name" value="UDP-Glycosyltransferase/glycogen phosphorylase"/>
    <property type="match status" value="1"/>
</dbReference>
<protein>
    <submittedName>
        <fullName evidence="3">UDP-2,4-diacetamido-2,4, 6-trideoxy-beta-L-altropyranose hydrolase</fullName>
        <ecNumber evidence="3">3.6.1.57</ecNumber>
    </submittedName>
</protein>
<keyword evidence="4" id="KW-1185">Reference proteome</keyword>
<dbReference type="InterPro" id="IPR020023">
    <property type="entry name" value="PseG"/>
</dbReference>
<name>A0A9X2BGU8_9VIBR</name>
<dbReference type="Gene3D" id="3.40.50.11190">
    <property type="match status" value="1"/>
</dbReference>
<dbReference type="GO" id="GO:0016787">
    <property type="term" value="F:hydrolase activity"/>
    <property type="evidence" value="ECO:0007669"/>
    <property type="project" value="UniProtKB-KW"/>
</dbReference>
<organism evidence="3 4">
    <name type="scientific">Vibrio amylolyticus</name>
    <dbReference type="NCBI Taxonomy" id="2847292"/>
    <lineage>
        <taxon>Bacteria</taxon>
        <taxon>Pseudomonadati</taxon>
        <taxon>Pseudomonadota</taxon>
        <taxon>Gammaproteobacteria</taxon>
        <taxon>Vibrionales</taxon>
        <taxon>Vibrionaceae</taxon>
        <taxon>Vibrio</taxon>
    </lineage>
</organism>
<keyword evidence="3" id="KW-0378">Hydrolase</keyword>
<dbReference type="EC" id="3.6.1.57" evidence="3"/>
<dbReference type="Proteomes" id="UP001139559">
    <property type="component" value="Unassembled WGS sequence"/>
</dbReference>